<organism evidence="22 23">
    <name type="scientific">Candidatus Paralactobacillus gallistercoris</name>
    <dbReference type="NCBI Taxonomy" id="2838724"/>
    <lineage>
        <taxon>Bacteria</taxon>
        <taxon>Bacillati</taxon>
        <taxon>Bacillota</taxon>
        <taxon>Bacilli</taxon>
        <taxon>Lactobacillales</taxon>
        <taxon>Lactobacillaceae</taxon>
        <taxon>Lactobacillus</taxon>
    </lineage>
</organism>
<evidence type="ECO:0000256" key="18">
    <source>
        <dbReference type="ARBA" id="ARBA00048493"/>
    </source>
</evidence>
<keyword evidence="12 20" id="KW-0133">Cell shape</keyword>
<evidence type="ECO:0000259" key="21">
    <source>
        <dbReference type="Pfam" id="PF00483"/>
    </source>
</evidence>
<dbReference type="PROSITE" id="PS00101">
    <property type="entry name" value="HEXAPEP_TRANSFERASES"/>
    <property type="match status" value="1"/>
</dbReference>
<feature type="binding site" evidence="20">
    <location>
        <position position="155"/>
    </location>
    <ligand>
        <name>UDP-N-acetyl-alpha-D-glucosamine</name>
        <dbReference type="ChEBI" id="CHEBI:57705"/>
    </ligand>
</feature>
<feature type="region of interest" description="Linker" evidence="20">
    <location>
        <begin position="231"/>
        <end position="251"/>
    </location>
</feature>
<comment type="caution">
    <text evidence="22">The sequence shown here is derived from an EMBL/GenBank/DDBJ whole genome shotgun (WGS) entry which is preliminary data.</text>
</comment>
<feature type="binding site" evidence="20">
    <location>
        <position position="140"/>
    </location>
    <ligand>
        <name>UDP-N-acetyl-alpha-D-glucosamine</name>
        <dbReference type="ChEBI" id="CHEBI:57705"/>
    </ligand>
</feature>
<dbReference type="GO" id="GO:0071555">
    <property type="term" value="P:cell wall organization"/>
    <property type="evidence" value="ECO:0007669"/>
    <property type="project" value="UniProtKB-KW"/>
</dbReference>
<dbReference type="InterPro" id="IPR011004">
    <property type="entry name" value="Trimer_LpxA-like_sf"/>
</dbReference>
<comment type="similarity">
    <text evidence="4 20">In the C-terminal section; belongs to the transferase hexapeptide repeat family.</text>
</comment>
<dbReference type="GO" id="GO:0009252">
    <property type="term" value="P:peptidoglycan biosynthetic process"/>
    <property type="evidence" value="ECO:0007669"/>
    <property type="project" value="UniProtKB-UniRule"/>
</dbReference>
<comment type="subunit">
    <text evidence="20">Homotrimer.</text>
</comment>
<evidence type="ECO:0000256" key="12">
    <source>
        <dbReference type="ARBA" id="ARBA00022960"/>
    </source>
</evidence>
<sequence>MTAKNVVILAAGQGTRMKSKLTKVLHPICGRPIVAHVVDQVKQLAPQRIITIIGHDADKVKAVLGDQTEYAYQKEQLGTGHGVLQAESLLSACDGITLVANGDAPLFTARTFKHLFAYHQQQDAVATVLTATAPNPTGYGRIVRDLDGNVTKIVEQKDATQEEAAIDEVNTGVYCFNNKALFAALHKVTNNNAQGEYYLTDVIEILKREGAKIAAYRMHSFAESMNVNTRQALAEATRLMQARINAMHMDNGVTLIDPTNTYIDIDVKIGADTVIEPAVYLKGQTVIGEDCHIGSFSTITDSTLEDEVTVTSSTLENAIMRKHSNIGPNSHLRPKADIGEDVHIGNFCEIKNAQIGARTKVGHLSYVGDATLGTDVNVGCGTIFINYDGVKKNHADVGDHSFIGSDANIIAPVKIADHSFVAADTTVTEDVPYHAMAIGRARQTNKLDYWKKLPVADDPAWNE</sequence>
<dbReference type="GO" id="GO:0019134">
    <property type="term" value="F:glucosamine-1-phosphate N-acetyltransferase activity"/>
    <property type="evidence" value="ECO:0007669"/>
    <property type="project" value="UniProtKB-UniRule"/>
</dbReference>
<keyword evidence="13 20" id="KW-0573">Peptidoglycan synthesis</keyword>
<dbReference type="GO" id="GO:0005737">
    <property type="term" value="C:cytoplasm"/>
    <property type="evidence" value="ECO:0007669"/>
    <property type="project" value="UniProtKB-SubCell"/>
</dbReference>
<evidence type="ECO:0000256" key="19">
    <source>
        <dbReference type="ARBA" id="ARBA00049628"/>
    </source>
</evidence>
<dbReference type="InterPro" id="IPR005882">
    <property type="entry name" value="Bifunctional_GlmU"/>
</dbReference>
<feature type="binding site" evidence="20">
    <location>
        <position position="405"/>
    </location>
    <ligand>
        <name>acetyl-CoA</name>
        <dbReference type="ChEBI" id="CHEBI:57288"/>
    </ligand>
</feature>
<evidence type="ECO:0000256" key="3">
    <source>
        <dbReference type="ARBA" id="ARBA00005208"/>
    </source>
</evidence>
<dbReference type="AlphaFoldDB" id="A0A948TJS5"/>
<evidence type="ECO:0000256" key="4">
    <source>
        <dbReference type="ARBA" id="ARBA00007707"/>
    </source>
</evidence>
<evidence type="ECO:0000256" key="6">
    <source>
        <dbReference type="ARBA" id="ARBA00022490"/>
    </source>
</evidence>
<evidence type="ECO:0000256" key="11">
    <source>
        <dbReference type="ARBA" id="ARBA00022842"/>
    </source>
</evidence>
<evidence type="ECO:0000256" key="13">
    <source>
        <dbReference type="ARBA" id="ARBA00022984"/>
    </source>
</evidence>
<keyword evidence="11 20" id="KW-0460">Magnesium</keyword>
<feature type="binding site" evidence="20">
    <location>
        <position position="423"/>
    </location>
    <ligand>
        <name>acetyl-CoA</name>
        <dbReference type="ChEBI" id="CHEBI:57288"/>
    </ligand>
</feature>
<evidence type="ECO:0000256" key="1">
    <source>
        <dbReference type="ARBA" id="ARBA00004496"/>
    </source>
</evidence>
<dbReference type="HAMAP" id="MF_01631">
    <property type="entry name" value="GlmU"/>
    <property type="match status" value="1"/>
</dbReference>
<dbReference type="Gene3D" id="3.90.550.10">
    <property type="entry name" value="Spore Coat Polysaccharide Biosynthesis Protein SpsA, Chain A"/>
    <property type="match status" value="1"/>
</dbReference>
<protein>
    <recommendedName>
        <fullName evidence="20">Bifunctional protein GlmU</fullName>
    </recommendedName>
    <domain>
        <recommendedName>
            <fullName evidence="20">UDP-N-acetylglucosamine pyrophosphorylase</fullName>
            <ecNumber evidence="20">2.7.7.23</ecNumber>
        </recommendedName>
        <alternativeName>
            <fullName evidence="20">N-acetylglucosamine-1-phosphate uridyltransferase</fullName>
        </alternativeName>
    </domain>
    <domain>
        <recommendedName>
            <fullName evidence="20">Glucosamine-1-phosphate N-acetyltransferase</fullName>
            <ecNumber evidence="20">2.3.1.157</ecNumber>
        </recommendedName>
    </domain>
</protein>
<dbReference type="InterPro" id="IPR029044">
    <property type="entry name" value="Nucleotide-diphossugar_trans"/>
</dbReference>
<dbReference type="SUPFAM" id="SSF53448">
    <property type="entry name" value="Nucleotide-diphospho-sugar transferases"/>
    <property type="match status" value="1"/>
</dbReference>
<feature type="binding site" evidence="20">
    <location>
        <begin position="386"/>
        <end position="387"/>
    </location>
    <ligand>
        <name>acetyl-CoA</name>
        <dbReference type="ChEBI" id="CHEBI:57288"/>
    </ligand>
</feature>
<gene>
    <name evidence="20 22" type="primary">glmU</name>
    <name evidence="22" type="ORF">H9901_02545</name>
</gene>
<evidence type="ECO:0000256" key="8">
    <source>
        <dbReference type="ARBA" id="ARBA00022695"/>
    </source>
</evidence>
<comment type="subcellular location">
    <subcellularLocation>
        <location evidence="1 20">Cytoplasm</location>
    </subcellularLocation>
</comment>
<proteinExistence type="inferred from homology"/>
<evidence type="ECO:0000313" key="22">
    <source>
        <dbReference type="EMBL" id="MBU3851557.1"/>
    </source>
</evidence>
<dbReference type="NCBIfam" id="NF010934">
    <property type="entry name" value="PRK14354.1"/>
    <property type="match status" value="1"/>
</dbReference>
<feature type="binding site" evidence="20">
    <location>
        <position position="377"/>
    </location>
    <ligand>
        <name>UDP-N-acetyl-alpha-D-glucosamine</name>
        <dbReference type="ChEBI" id="CHEBI:57705"/>
    </ligand>
</feature>
<dbReference type="CDD" id="cd03353">
    <property type="entry name" value="LbH_GlmU_C"/>
    <property type="match status" value="1"/>
</dbReference>
<reference evidence="22" key="2">
    <citation type="submission" date="2021-04" db="EMBL/GenBank/DDBJ databases">
        <authorList>
            <person name="Gilroy R."/>
        </authorList>
    </citation>
    <scope>NUCLEOTIDE SEQUENCE</scope>
    <source>
        <strain evidence="22">F6-6636</strain>
    </source>
</reference>
<feature type="binding site" evidence="20">
    <location>
        <position position="333"/>
    </location>
    <ligand>
        <name>UDP-N-acetyl-alpha-D-glucosamine</name>
        <dbReference type="ChEBI" id="CHEBI:57705"/>
    </ligand>
</feature>
<reference evidence="22" key="1">
    <citation type="journal article" date="2021" name="PeerJ">
        <title>Extensive microbial diversity within the chicken gut microbiome revealed by metagenomics and culture.</title>
        <authorList>
            <person name="Gilroy R."/>
            <person name="Ravi A."/>
            <person name="Getino M."/>
            <person name="Pursley I."/>
            <person name="Horton D.L."/>
            <person name="Alikhan N.F."/>
            <person name="Baker D."/>
            <person name="Gharbi K."/>
            <person name="Hall N."/>
            <person name="Watson M."/>
            <person name="Adriaenssens E.M."/>
            <person name="Foster-Nyarko E."/>
            <person name="Jarju S."/>
            <person name="Secka A."/>
            <person name="Antonio M."/>
            <person name="Oren A."/>
            <person name="Chaudhuri R.R."/>
            <person name="La Ragione R."/>
            <person name="Hildebrand F."/>
            <person name="Pallen M.J."/>
        </authorList>
    </citation>
    <scope>NUCLEOTIDE SEQUENCE</scope>
    <source>
        <strain evidence="22">F6-6636</strain>
    </source>
</reference>
<evidence type="ECO:0000256" key="10">
    <source>
        <dbReference type="ARBA" id="ARBA00022737"/>
    </source>
</evidence>
<evidence type="ECO:0000256" key="2">
    <source>
        <dbReference type="ARBA" id="ARBA00005166"/>
    </source>
</evidence>
<keyword evidence="7 20" id="KW-0808">Transferase</keyword>
<feature type="region of interest" description="N-acetyltransferase" evidence="20">
    <location>
        <begin position="252"/>
        <end position="463"/>
    </location>
</feature>
<keyword evidence="15 20" id="KW-0012">Acyltransferase</keyword>
<dbReference type="PANTHER" id="PTHR43584:SF3">
    <property type="entry name" value="BIFUNCTIONAL PROTEIN GLMU"/>
    <property type="match status" value="1"/>
</dbReference>
<comment type="pathway">
    <text evidence="3 20">Nucleotide-sugar biosynthesis; UDP-N-acetyl-alpha-D-glucosamine biosynthesis; UDP-N-acetyl-alpha-D-glucosamine from N-acetyl-alpha-D-glucosamine 1-phosphate: step 1/1.</text>
</comment>
<dbReference type="GO" id="GO:0016020">
    <property type="term" value="C:membrane"/>
    <property type="evidence" value="ECO:0007669"/>
    <property type="project" value="GOC"/>
</dbReference>
<evidence type="ECO:0000313" key="23">
    <source>
        <dbReference type="Proteomes" id="UP000777303"/>
    </source>
</evidence>
<dbReference type="Pfam" id="PF00132">
    <property type="entry name" value="Hexapep"/>
    <property type="match status" value="2"/>
</dbReference>
<feature type="binding site" evidence="20">
    <location>
        <position position="170"/>
    </location>
    <ligand>
        <name>UDP-N-acetyl-alpha-D-glucosamine</name>
        <dbReference type="ChEBI" id="CHEBI:57705"/>
    </ligand>
</feature>
<keyword evidence="9 20" id="KW-0479">Metal-binding</keyword>
<feature type="active site" description="Proton acceptor" evidence="20">
    <location>
        <position position="363"/>
    </location>
</feature>
<dbReference type="GO" id="GO:0000902">
    <property type="term" value="P:cell morphogenesis"/>
    <property type="evidence" value="ECO:0007669"/>
    <property type="project" value="UniProtKB-UniRule"/>
</dbReference>
<dbReference type="Pfam" id="PF00483">
    <property type="entry name" value="NTP_transferase"/>
    <property type="match status" value="1"/>
</dbReference>
<comment type="function">
    <text evidence="19 20">Catalyzes the last two sequential reactions in the de novo biosynthetic pathway for UDP-N-acetylglucosamine (UDP-GlcNAc). The C-terminal domain catalyzes the transfer of acetyl group from acetyl coenzyme A to glucosamine-1-phosphate (GlcN-1-P) to produce N-acetylglucosamine-1-phosphate (GlcNAc-1-P), which is converted into UDP-GlcNAc by the transfer of uridine 5-monophosphate (from uridine 5-triphosphate), a reaction catalyzed by the N-terminal domain.</text>
</comment>
<keyword evidence="14 20" id="KW-0511">Multifunctional enzyme</keyword>
<dbReference type="CDD" id="cd02540">
    <property type="entry name" value="GT2_GlmU_N_bac"/>
    <property type="match status" value="1"/>
</dbReference>
<keyword evidence="8 20" id="KW-0548">Nucleotidyltransferase</keyword>
<dbReference type="PANTHER" id="PTHR43584">
    <property type="entry name" value="NUCLEOTIDYL TRANSFERASE"/>
    <property type="match status" value="1"/>
</dbReference>
<keyword evidence="10 20" id="KW-0677">Repeat</keyword>
<dbReference type="GO" id="GO:0008360">
    <property type="term" value="P:regulation of cell shape"/>
    <property type="evidence" value="ECO:0007669"/>
    <property type="project" value="UniProtKB-KW"/>
</dbReference>
<feature type="binding site" evidence="20">
    <location>
        <begin position="78"/>
        <end position="79"/>
    </location>
    <ligand>
        <name>UDP-N-acetyl-alpha-D-glucosamine</name>
        <dbReference type="ChEBI" id="CHEBI:57705"/>
    </ligand>
</feature>
<evidence type="ECO:0000256" key="17">
    <source>
        <dbReference type="ARBA" id="ARBA00048247"/>
    </source>
</evidence>
<dbReference type="InterPro" id="IPR018357">
    <property type="entry name" value="Hexapep_transf_CS"/>
</dbReference>
<comment type="similarity">
    <text evidence="5 20">In the N-terminal section; belongs to the N-acetylglucosamine-1-phosphate uridyltransferase family.</text>
</comment>
<evidence type="ECO:0000256" key="16">
    <source>
        <dbReference type="ARBA" id="ARBA00023316"/>
    </source>
</evidence>
<feature type="binding site" evidence="20">
    <location>
        <position position="366"/>
    </location>
    <ligand>
        <name>UDP-N-acetyl-alpha-D-glucosamine</name>
        <dbReference type="ChEBI" id="CHEBI:57705"/>
    </ligand>
</feature>
<keyword evidence="6 20" id="KW-0963">Cytoplasm</keyword>
<dbReference type="EC" id="2.7.7.23" evidence="20"/>
<dbReference type="SUPFAM" id="SSF51161">
    <property type="entry name" value="Trimeric LpxA-like enzymes"/>
    <property type="match status" value="1"/>
</dbReference>
<dbReference type="NCBIfam" id="TIGR01173">
    <property type="entry name" value="glmU"/>
    <property type="match status" value="1"/>
</dbReference>
<dbReference type="GO" id="GO:0000287">
    <property type="term" value="F:magnesium ion binding"/>
    <property type="evidence" value="ECO:0007669"/>
    <property type="project" value="UniProtKB-UniRule"/>
</dbReference>
<feature type="binding site" evidence="20">
    <location>
        <position position="440"/>
    </location>
    <ligand>
        <name>acetyl-CoA</name>
        <dbReference type="ChEBI" id="CHEBI:57288"/>
    </ligand>
</feature>
<evidence type="ECO:0000256" key="15">
    <source>
        <dbReference type="ARBA" id="ARBA00023315"/>
    </source>
</evidence>
<feature type="binding site" evidence="20">
    <location>
        <begin position="9"/>
        <end position="12"/>
    </location>
    <ligand>
        <name>UDP-N-acetyl-alpha-D-glucosamine</name>
        <dbReference type="ChEBI" id="CHEBI:57705"/>
    </ligand>
</feature>
<comment type="pathway">
    <text evidence="2 20">Nucleotide-sugar biosynthesis; UDP-N-acetyl-alpha-D-glucosamine biosynthesis; N-acetyl-alpha-D-glucosamine 1-phosphate from alpha-D-glucosamine 6-phosphate (route II): step 2/2.</text>
</comment>
<feature type="binding site" evidence="20">
    <location>
        <position position="228"/>
    </location>
    <ligand>
        <name>UDP-N-acetyl-alpha-D-glucosamine</name>
        <dbReference type="ChEBI" id="CHEBI:57705"/>
    </ligand>
</feature>
<evidence type="ECO:0000256" key="14">
    <source>
        <dbReference type="ARBA" id="ARBA00023268"/>
    </source>
</evidence>
<evidence type="ECO:0000256" key="5">
    <source>
        <dbReference type="ARBA" id="ARBA00007947"/>
    </source>
</evidence>
<dbReference type="InterPro" id="IPR005835">
    <property type="entry name" value="NTP_transferase_dom"/>
</dbReference>
<feature type="region of interest" description="Pyrophosphorylase" evidence="20">
    <location>
        <begin position="1"/>
        <end position="230"/>
    </location>
</feature>
<dbReference type="EC" id="2.3.1.157" evidence="20"/>
<accession>A0A948TJS5</accession>
<evidence type="ECO:0000256" key="7">
    <source>
        <dbReference type="ARBA" id="ARBA00022679"/>
    </source>
</evidence>
<keyword evidence="16 20" id="KW-0961">Cell wall biogenesis/degradation</keyword>
<evidence type="ECO:0000256" key="9">
    <source>
        <dbReference type="ARBA" id="ARBA00022723"/>
    </source>
</evidence>
<dbReference type="InterPro" id="IPR038009">
    <property type="entry name" value="GlmU_C_LbH"/>
</dbReference>
<feature type="binding site" evidence="20">
    <location>
        <position position="351"/>
    </location>
    <ligand>
        <name>UDP-N-acetyl-alpha-D-glucosamine</name>
        <dbReference type="ChEBI" id="CHEBI:57705"/>
    </ligand>
</feature>
<dbReference type="InterPro" id="IPR050065">
    <property type="entry name" value="GlmU-like"/>
</dbReference>
<feature type="domain" description="Nucleotidyl transferase" evidence="21">
    <location>
        <begin position="6"/>
        <end position="215"/>
    </location>
</feature>
<dbReference type="Gene3D" id="2.160.10.10">
    <property type="entry name" value="Hexapeptide repeat proteins"/>
    <property type="match status" value="1"/>
</dbReference>
<dbReference type="GO" id="GO:0009245">
    <property type="term" value="P:lipid A biosynthetic process"/>
    <property type="evidence" value="ECO:0007669"/>
    <property type="project" value="UniProtKB-UniRule"/>
</dbReference>
<feature type="binding site" evidence="20">
    <location>
        <position position="23"/>
    </location>
    <ligand>
        <name>UDP-N-acetyl-alpha-D-glucosamine</name>
        <dbReference type="ChEBI" id="CHEBI:57705"/>
    </ligand>
</feature>
<comment type="cofactor">
    <cofactor evidence="20">
        <name>Mg(2+)</name>
        <dbReference type="ChEBI" id="CHEBI:18420"/>
    </cofactor>
    <text evidence="20">Binds 1 Mg(2+) ion per subunit.</text>
</comment>
<comment type="catalytic activity">
    <reaction evidence="18 20">
        <text>N-acetyl-alpha-D-glucosamine 1-phosphate + UTP + H(+) = UDP-N-acetyl-alpha-D-glucosamine + diphosphate</text>
        <dbReference type="Rhea" id="RHEA:13509"/>
        <dbReference type="ChEBI" id="CHEBI:15378"/>
        <dbReference type="ChEBI" id="CHEBI:33019"/>
        <dbReference type="ChEBI" id="CHEBI:46398"/>
        <dbReference type="ChEBI" id="CHEBI:57705"/>
        <dbReference type="ChEBI" id="CHEBI:57776"/>
        <dbReference type="EC" id="2.7.7.23"/>
    </reaction>
</comment>
<name>A0A948TJS5_9LACO</name>
<comment type="caution">
    <text evidence="20">Lacks conserved residue(s) required for the propagation of feature annotation.</text>
</comment>
<dbReference type="Proteomes" id="UP000777303">
    <property type="component" value="Unassembled WGS sequence"/>
</dbReference>
<evidence type="ECO:0000256" key="20">
    <source>
        <dbReference type="HAMAP-Rule" id="MF_01631"/>
    </source>
</evidence>
<dbReference type="GO" id="GO:0003977">
    <property type="term" value="F:UDP-N-acetylglucosamine diphosphorylase activity"/>
    <property type="evidence" value="ECO:0007669"/>
    <property type="project" value="UniProtKB-UniRule"/>
</dbReference>
<dbReference type="EMBL" id="JAHLFS010000032">
    <property type="protein sequence ID" value="MBU3851557.1"/>
    <property type="molecule type" value="Genomic_DNA"/>
</dbReference>
<feature type="binding site" evidence="20">
    <location>
        <position position="228"/>
    </location>
    <ligand>
        <name>Mg(2+)</name>
        <dbReference type="ChEBI" id="CHEBI:18420"/>
    </ligand>
</feature>
<dbReference type="GO" id="GO:0006048">
    <property type="term" value="P:UDP-N-acetylglucosamine biosynthetic process"/>
    <property type="evidence" value="ECO:0007669"/>
    <property type="project" value="InterPro"/>
</dbReference>
<comment type="pathway">
    <text evidence="20">Bacterial outer membrane biogenesis; LPS lipid A biosynthesis.</text>
</comment>
<comment type="catalytic activity">
    <reaction evidence="17 20">
        <text>alpha-D-glucosamine 1-phosphate + acetyl-CoA = N-acetyl-alpha-D-glucosamine 1-phosphate + CoA + H(+)</text>
        <dbReference type="Rhea" id="RHEA:13725"/>
        <dbReference type="ChEBI" id="CHEBI:15378"/>
        <dbReference type="ChEBI" id="CHEBI:57287"/>
        <dbReference type="ChEBI" id="CHEBI:57288"/>
        <dbReference type="ChEBI" id="CHEBI:57776"/>
        <dbReference type="ChEBI" id="CHEBI:58516"/>
        <dbReference type="EC" id="2.3.1.157"/>
    </reaction>
</comment>
<feature type="binding site" evidence="20">
    <location>
        <position position="73"/>
    </location>
    <ligand>
        <name>UDP-N-acetyl-alpha-D-glucosamine</name>
        <dbReference type="ChEBI" id="CHEBI:57705"/>
    </ligand>
</feature>
<feature type="binding site" evidence="20">
    <location>
        <position position="103"/>
    </location>
    <ligand>
        <name>Mg(2+)</name>
        <dbReference type="ChEBI" id="CHEBI:18420"/>
    </ligand>
</feature>
<dbReference type="InterPro" id="IPR001451">
    <property type="entry name" value="Hexapep"/>
</dbReference>